<accession>A0ABZ2ART6</accession>
<dbReference type="PANTHER" id="PTHR23137:SF6">
    <property type="entry name" value="VESICLE TRANSPORT PROTEIN"/>
    <property type="match status" value="1"/>
</dbReference>
<gene>
    <name evidence="9" type="ORF">IAS62_002542</name>
</gene>
<keyword evidence="3 8" id="KW-0812">Transmembrane</keyword>
<keyword evidence="8" id="KW-0333">Golgi apparatus</keyword>
<dbReference type="Proteomes" id="UP001432216">
    <property type="component" value="Chromosome 4"/>
</dbReference>
<reference evidence="9 10" key="1">
    <citation type="submission" date="2024-01" db="EMBL/GenBank/DDBJ databases">
        <title>Comparative genomics of Cryptococcus and Kwoniella reveals pathogenesis evolution and contrasting modes of karyotype evolution via chromosome fusion or intercentromeric recombination.</title>
        <authorList>
            <person name="Coelho M.A."/>
            <person name="David-Palma M."/>
            <person name="Shea T."/>
            <person name="Bowers K."/>
            <person name="McGinley-Smith S."/>
            <person name="Mohammad A.W."/>
            <person name="Gnirke A."/>
            <person name="Yurkov A.M."/>
            <person name="Nowrousian M."/>
            <person name="Sun S."/>
            <person name="Cuomo C.A."/>
            <person name="Heitman J."/>
        </authorList>
    </citation>
    <scope>NUCLEOTIDE SEQUENCE [LARGE SCALE GENOMIC DNA]</scope>
    <source>
        <strain evidence="9 10">7685027</strain>
    </source>
</reference>
<evidence type="ECO:0000256" key="4">
    <source>
        <dbReference type="ARBA" id="ARBA00022927"/>
    </source>
</evidence>
<evidence type="ECO:0000256" key="3">
    <source>
        <dbReference type="ARBA" id="ARBA00022692"/>
    </source>
</evidence>
<name>A0ABZ2ART6_9TREE</name>
<dbReference type="PANTHER" id="PTHR23137">
    <property type="entry name" value="VESICLE TRANSPORT PROTEIN-RELATED"/>
    <property type="match status" value="1"/>
</dbReference>
<evidence type="ECO:0000313" key="9">
    <source>
        <dbReference type="EMBL" id="WVO21235.1"/>
    </source>
</evidence>
<feature type="transmembrane region" description="Helical" evidence="8">
    <location>
        <begin position="132"/>
        <end position="153"/>
    </location>
</feature>
<evidence type="ECO:0000313" key="10">
    <source>
        <dbReference type="Proteomes" id="UP001432216"/>
    </source>
</evidence>
<evidence type="ECO:0000256" key="1">
    <source>
        <dbReference type="ARBA" id="ARBA00004141"/>
    </source>
</evidence>
<keyword evidence="10" id="KW-1185">Reference proteome</keyword>
<keyword evidence="5 8" id="KW-1133">Transmembrane helix</keyword>
<comment type="similarity">
    <text evidence="7 8">Belongs to the SFT2 family.</text>
</comment>
<keyword evidence="4 8" id="KW-0653">Protein transport</keyword>
<comment type="function">
    <text evidence="8">Nonessential protein required for the fusion of transport vesicles derived from the endocytic pathway with the Golgi complex.</text>
</comment>
<evidence type="ECO:0000256" key="6">
    <source>
        <dbReference type="ARBA" id="ARBA00023136"/>
    </source>
</evidence>
<dbReference type="RefSeq" id="XP_064720474.1">
    <property type="nucleotide sequence ID" value="XM_064864402.1"/>
</dbReference>
<protein>
    <recommendedName>
        <fullName evidence="8">Protein transport protein SFT2</fullName>
    </recommendedName>
</protein>
<dbReference type="GeneID" id="89989315"/>
<feature type="transmembrane region" description="Helical" evidence="8">
    <location>
        <begin position="165"/>
        <end position="186"/>
    </location>
</feature>
<feature type="transmembrane region" description="Helical" evidence="8">
    <location>
        <begin position="103"/>
        <end position="126"/>
    </location>
</feature>
<feature type="transmembrane region" description="Helical" evidence="8">
    <location>
        <begin position="192"/>
        <end position="213"/>
    </location>
</feature>
<dbReference type="Pfam" id="PF04178">
    <property type="entry name" value="Got1"/>
    <property type="match status" value="1"/>
</dbReference>
<keyword evidence="6 8" id="KW-0472">Membrane</keyword>
<dbReference type="InterPro" id="IPR007305">
    <property type="entry name" value="Vesicle_transpt_Got1/SFT2"/>
</dbReference>
<evidence type="ECO:0000256" key="5">
    <source>
        <dbReference type="ARBA" id="ARBA00022989"/>
    </source>
</evidence>
<dbReference type="EMBL" id="CP143809">
    <property type="protein sequence ID" value="WVO21235.1"/>
    <property type="molecule type" value="Genomic_DNA"/>
</dbReference>
<evidence type="ECO:0000256" key="8">
    <source>
        <dbReference type="RuleBase" id="RU363111"/>
    </source>
</evidence>
<comment type="subcellular location">
    <subcellularLocation>
        <location evidence="8">Golgi apparatus membrane</location>
        <topology evidence="8">Multi-pass membrane protein</topology>
    </subcellularLocation>
    <subcellularLocation>
        <location evidence="1">Membrane</location>
        <topology evidence="1">Multi-pass membrane protein</topology>
    </subcellularLocation>
</comment>
<dbReference type="InterPro" id="IPR011691">
    <property type="entry name" value="Vesicle_transpt_SFT2"/>
</dbReference>
<organism evidence="9 10">
    <name type="scientific">Cryptococcus decagattii</name>
    <dbReference type="NCBI Taxonomy" id="1859122"/>
    <lineage>
        <taxon>Eukaryota</taxon>
        <taxon>Fungi</taxon>
        <taxon>Dikarya</taxon>
        <taxon>Basidiomycota</taxon>
        <taxon>Agaricomycotina</taxon>
        <taxon>Tremellomycetes</taxon>
        <taxon>Tremellales</taxon>
        <taxon>Cryptococcaceae</taxon>
        <taxon>Cryptococcus</taxon>
        <taxon>Cryptococcus gattii species complex</taxon>
    </lineage>
</organism>
<evidence type="ECO:0000256" key="2">
    <source>
        <dbReference type="ARBA" id="ARBA00022448"/>
    </source>
</evidence>
<sequence length="223" mass="24146">MPERVEIRCVSAGDSISISAKGRGQKKTTQRDHGQLHDDSSFTPILLKLISVSTTSTCQQANQIFSNMSSRKWYNLEAQTDDAIFGGNESAFSALGLTRTQRLGGFAACFVGGLAISLLGAILLFLGATGAFATLFAVGGIISLIGTGFLIGFKTQLEKMFKPVRIVATVLMLASIVMTFVSAFVLPTILCIIFVIIQYLAYLWYALSYIPYARTMVKNMVGM</sequence>
<proteinExistence type="inferred from homology"/>
<evidence type="ECO:0000256" key="7">
    <source>
        <dbReference type="ARBA" id="ARBA00025800"/>
    </source>
</evidence>
<keyword evidence="2 8" id="KW-0813">Transport</keyword>